<organism evidence="3 4">
    <name type="scientific">Croceivirga radicis</name>
    <dbReference type="NCBI Taxonomy" id="1929488"/>
    <lineage>
        <taxon>Bacteria</taxon>
        <taxon>Pseudomonadati</taxon>
        <taxon>Bacteroidota</taxon>
        <taxon>Flavobacteriia</taxon>
        <taxon>Flavobacteriales</taxon>
        <taxon>Flavobacteriaceae</taxon>
        <taxon>Croceivirga</taxon>
    </lineage>
</organism>
<dbReference type="RefSeq" id="WP_080317883.1">
    <property type="nucleotide sequence ID" value="NZ_MTBC01000001.1"/>
</dbReference>
<reference evidence="3 4" key="1">
    <citation type="submission" date="2016-12" db="EMBL/GenBank/DDBJ databases">
        <authorList>
            <person name="Song W.-J."/>
            <person name="Kurnit D.M."/>
        </authorList>
    </citation>
    <scope>NUCLEOTIDE SEQUENCE [LARGE SCALE GENOMIC DNA]</scope>
    <source>
        <strain evidence="3 4">HSG9</strain>
    </source>
</reference>
<feature type="coiled-coil region" evidence="1">
    <location>
        <begin position="35"/>
        <end position="95"/>
    </location>
</feature>
<dbReference type="OrthoDB" id="1493222at2"/>
<keyword evidence="1" id="KW-0175">Coiled coil</keyword>
<dbReference type="GO" id="GO:0005840">
    <property type="term" value="C:ribosome"/>
    <property type="evidence" value="ECO:0007669"/>
    <property type="project" value="UniProtKB-KW"/>
</dbReference>
<keyword evidence="3" id="KW-0687">Ribonucleoprotein</keyword>
<evidence type="ECO:0000256" key="2">
    <source>
        <dbReference type="SAM" id="Phobius"/>
    </source>
</evidence>
<feature type="transmembrane region" description="Helical" evidence="2">
    <location>
        <begin position="6"/>
        <end position="26"/>
    </location>
</feature>
<keyword evidence="2" id="KW-0472">Membrane</keyword>
<evidence type="ECO:0000313" key="3">
    <source>
        <dbReference type="EMBL" id="OQD44378.1"/>
    </source>
</evidence>
<gene>
    <name evidence="3" type="ORF">BUL40_02155</name>
</gene>
<dbReference type="Proteomes" id="UP000191680">
    <property type="component" value="Unassembled WGS sequence"/>
</dbReference>
<protein>
    <submittedName>
        <fullName evidence="3">LSU ribosomal protein L21p</fullName>
    </submittedName>
</protein>
<dbReference type="EMBL" id="MTBC01000001">
    <property type="protein sequence ID" value="OQD44378.1"/>
    <property type="molecule type" value="Genomic_DNA"/>
</dbReference>
<name>A0A1V6LW67_9FLAO</name>
<keyword evidence="2" id="KW-0812">Transmembrane</keyword>
<keyword evidence="3" id="KW-0689">Ribosomal protein</keyword>
<keyword evidence="4" id="KW-1185">Reference proteome</keyword>
<proteinExistence type="predicted"/>
<comment type="caution">
    <text evidence="3">The sequence shown here is derived from an EMBL/GenBank/DDBJ whole genome shotgun (WGS) entry which is preliminary data.</text>
</comment>
<evidence type="ECO:0000256" key="1">
    <source>
        <dbReference type="SAM" id="Coils"/>
    </source>
</evidence>
<evidence type="ECO:0000313" key="4">
    <source>
        <dbReference type="Proteomes" id="UP000191680"/>
    </source>
</evidence>
<sequence>MNFDNIWCWLIPLLVGVICAILGYLWGKGNSKTEVIDNSAELKNLNDKNTKLQAELNAAQSKLGAATVTDHTAQLKALQDENAQLKVDLDTCKGKLKSASATNVVSSLAASGATALAFNADAAKSAYGKKIKQDDLKIVEGIGPKIEGLFHNFDIKTWKALSETSIEKCQEVLNSGGERYRIHNPGSWPLQAKMAYEGKWLELVKWQDEHKGGKL</sequence>
<accession>A0A1V6LW67</accession>
<keyword evidence="2" id="KW-1133">Transmembrane helix</keyword>
<dbReference type="AlphaFoldDB" id="A0A1V6LW67"/>